<proteinExistence type="inferred from homology"/>
<comment type="similarity">
    <text evidence="1">Belongs to the CapA family.</text>
</comment>
<dbReference type="RefSeq" id="WP_153353939.1">
    <property type="nucleotide sequence ID" value="NZ_WIXI01000041.1"/>
</dbReference>
<dbReference type="SUPFAM" id="SSF56300">
    <property type="entry name" value="Metallo-dependent phosphatases"/>
    <property type="match status" value="1"/>
</dbReference>
<reference evidence="3 4" key="1">
    <citation type="submission" date="2019-11" db="EMBL/GenBank/DDBJ databases">
        <title>Genome analysis of Rhizobacterium cereale a novel genus and species isolated from maize roots in North Spain.</title>
        <authorList>
            <person name="Menendez E."/>
            <person name="Flores-Felix J.D."/>
            <person name="Ramirez-Bahena M.-H."/>
            <person name="Igual J.M."/>
            <person name="Garcia-Fraile P."/>
            <person name="Peix A."/>
            <person name="Velazquez E."/>
        </authorList>
    </citation>
    <scope>NUCLEOTIDE SEQUENCE [LARGE SCALE GENOMIC DNA]</scope>
    <source>
        <strain evidence="3 4">RZME27</strain>
    </source>
</reference>
<dbReference type="Pfam" id="PF09587">
    <property type="entry name" value="PGA_cap"/>
    <property type="match status" value="1"/>
</dbReference>
<dbReference type="CDD" id="cd07381">
    <property type="entry name" value="MPP_CapA"/>
    <property type="match status" value="1"/>
</dbReference>
<dbReference type="InterPro" id="IPR019079">
    <property type="entry name" value="Capsule_synth_CapA"/>
</dbReference>
<feature type="domain" description="Capsule synthesis protein CapA" evidence="2">
    <location>
        <begin position="6"/>
        <end position="319"/>
    </location>
</feature>
<dbReference type="PANTHER" id="PTHR33393:SF13">
    <property type="entry name" value="PGA BIOSYNTHESIS PROTEIN CAPA"/>
    <property type="match status" value="1"/>
</dbReference>
<organism evidence="3 4">
    <name type="scientific">Endobacterium cereale</name>
    <dbReference type="NCBI Taxonomy" id="2663029"/>
    <lineage>
        <taxon>Bacteria</taxon>
        <taxon>Pseudomonadati</taxon>
        <taxon>Pseudomonadota</taxon>
        <taxon>Alphaproteobacteria</taxon>
        <taxon>Hyphomicrobiales</taxon>
        <taxon>Rhizobiaceae</taxon>
        <taxon>Endobacterium</taxon>
    </lineage>
</organism>
<dbReference type="Proteomes" id="UP000435138">
    <property type="component" value="Unassembled WGS sequence"/>
</dbReference>
<evidence type="ECO:0000313" key="3">
    <source>
        <dbReference type="EMBL" id="MQY46443.1"/>
    </source>
</evidence>
<evidence type="ECO:0000256" key="1">
    <source>
        <dbReference type="ARBA" id="ARBA00005662"/>
    </source>
</evidence>
<protein>
    <submittedName>
        <fullName evidence="3">Capsule biosynthesis protein CapA</fullName>
    </submittedName>
</protein>
<keyword evidence="4" id="KW-1185">Reference proteome</keyword>
<dbReference type="PANTHER" id="PTHR33393">
    <property type="entry name" value="POLYGLUTAMINE SYNTHESIS ACCESSORY PROTEIN RV0574C-RELATED"/>
    <property type="match status" value="1"/>
</dbReference>
<dbReference type="EMBL" id="WIXI01000041">
    <property type="protein sequence ID" value="MQY46443.1"/>
    <property type="molecule type" value="Genomic_DNA"/>
</dbReference>
<sequence>MSQHFTVAVTGQSLIKHDIRSIETKGFVDVQAVIGRSDFAFTNFESTIFGAHGGWPLKGSFFGASQPVVLDTLRSIGFQGLSLSNNHAFDLGPSGILSTLEEVEMRRFVHAGAGRNRQEAGLPGYGSFAGRDIALVAMDGGPGPDVMHAADAAPGRPERPGINPLKLTKVLDVDAVAFEQLQSIRDRLGYTDMDLGNDAQPDDVPSVDGDREIAIARALFRRSERFGRGVRIDGDDIARNLSAIAAAAEKGDMVIAYLHHHHWASDWYQVPDWVSGVARQCIDAGAAMFVSHGAPVLQPVEIYRGRPIFYSLGNFIFHIRSEGSKWTAREIWESVVGLCSFSGDGTLAGMEFHPVIIGGSEALKNPALDKRLAPELALGEDAERILTRFQKQSAKFGTSIRISDGVGFYDGDAVAFESADLAEA</sequence>
<dbReference type="AlphaFoldDB" id="A0A6A8A5U3"/>
<comment type="caution">
    <text evidence="3">The sequence shown here is derived from an EMBL/GenBank/DDBJ whole genome shotgun (WGS) entry which is preliminary data.</text>
</comment>
<name>A0A6A8A5U3_9HYPH</name>
<evidence type="ECO:0000259" key="2">
    <source>
        <dbReference type="SMART" id="SM00854"/>
    </source>
</evidence>
<gene>
    <name evidence="3" type="ORF">GAO09_10340</name>
</gene>
<accession>A0A6A8A5U3</accession>
<dbReference type="InterPro" id="IPR029052">
    <property type="entry name" value="Metallo-depent_PP-like"/>
</dbReference>
<dbReference type="InterPro" id="IPR052169">
    <property type="entry name" value="CW_Biosynth-Accessory"/>
</dbReference>
<evidence type="ECO:0000313" key="4">
    <source>
        <dbReference type="Proteomes" id="UP000435138"/>
    </source>
</evidence>
<dbReference type="SMART" id="SM00854">
    <property type="entry name" value="PGA_cap"/>
    <property type="match status" value="1"/>
</dbReference>